<accession>A0ABY6Q6Z8</accession>
<evidence type="ECO:0000256" key="1">
    <source>
        <dbReference type="ARBA" id="ARBA00006432"/>
    </source>
</evidence>
<dbReference type="Proteomes" id="UP001317963">
    <property type="component" value="Chromosome"/>
</dbReference>
<dbReference type="Pfam" id="PF13193">
    <property type="entry name" value="AMP-binding_C"/>
    <property type="match status" value="1"/>
</dbReference>
<evidence type="ECO:0000259" key="3">
    <source>
        <dbReference type="Pfam" id="PF00501"/>
    </source>
</evidence>
<dbReference type="PANTHER" id="PTHR24096:SF149">
    <property type="entry name" value="AMP-BINDING DOMAIN-CONTAINING PROTEIN-RELATED"/>
    <property type="match status" value="1"/>
</dbReference>
<protein>
    <submittedName>
        <fullName evidence="5">AMP-dependent synthetase</fullName>
    </submittedName>
</protein>
<dbReference type="InterPro" id="IPR045851">
    <property type="entry name" value="AMP-bd_C_sf"/>
</dbReference>
<organism evidence="5 6">
    <name type="scientific">Candidatus Paraluminiphilus aquimaris</name>
    <dbReference type="NCBI Taxonomy" id="2518994"/>
    <lineage>
        <taxon>Bacteria</taxon>
        <taxon>Pseudomonadati</taxon>
        <taxon>Pseudomonadota</taxon>
        <taxon>Gammaproteobacteria</taxon>
        <taxon>Cellvibrionales</taxon>
        <taxon>Halieaceae</taxon>
        <taxon>Candidatus Paraluminiphilus</taxon>
    </lineage>
</organism>
<dbReference type="InterPro" id="IPR025110">
    <property type="entry name" value="AMP-bd_C"/>
</dbReference>
<feature type="domain" description="AMP-binding enzyme C-terminal" evidence="4">
    <location>
        <begin position="477"/>
        <end position="553"/>
    </location>
</feature>
<dbReference type="PROSITE" id="PS00455">
    <property type="entry name" value="AMP_BINDING"/>
    <property type="match status" value="1"/>
</dbReference>
<sequence length="569" mass="61183">MSVVANFKEALSMATADGGLLEITTIERDGVPVKAFAQAPGSMRDLWALSTGHGDAEYLIYGEERWTYTQTAKVVAEFGGWLMEQGVGPGDHVAIAMRNYPEWMMAHWAVNSIGAAIVGMNAWWVADEMDYALNDSKPKVLIADDRRLEAFAQIQDKYPDIKVVSVREANSPVAAVDFHSAMVDGAQLPDIEIDPDSVACIFYTSGTTGRPKGAQLTNRGCITNVLNVVAMGRAFATASALAKSGGDNEVAVQSPPSGTGLIATPLFHVTANNCAVQAGTLAGNRFVLMYKWDTVEALKLIEAEKVNTVSAVPMMTRELLTHPDFEDYDTSSLASMGGGGAAVQPDLVKKVDAVTKKARPAQGYGMTEVCGIITYIAGDVFVERPSSCGYLAPTFDGKVVDESGKELPVGELGEICVKGAAVIKGYLNRPEATADTIVDGWLHTGDIGYFDEDGFLYLVDRAKDMILRGGENIYGAEVEFAVFDHPAILECVAFAVPDERLGEEVGVAVHLKDGAMLDAAGLREHLSTRLAAFKVPKYLWFLAEPLPRNANGKFLKRELREVLDPASAD</sequence>
<evidence type="ECO:0000259" key="4">
    <source>
        <dbReference type="Pfam" id="PF13193"/>
    </source>
</evidence>
<dbReference type="SUPFAM" id="SSF56801">
    <property type="entry name" value="Acetyl-CoA synthetase-like"/>
    <property type="match status" value="1"/>
</dbReference>
<dbReference type="RefSeq" id="WP_279241140.1">
    <property type="nucleotide sequence ID" value="NZ_CP036501.1"/>
</dbReference>
<keyword evidence="6" id="KW-1185">Reference proteome</keyword>
<dbReference type="Gene3D" id="3.40.50.980">
    <property type="match status" value="2"/>
</dbReference>
<name>A0ABY6Q6Z8_9GAMM</name>
<evidence type="ECO:0000313" key="6">
    <source>
        <dbReference type="Proteomes" id="UP001317963"/>
    </source>
</evidence>
<evidence type="ECO:0000313" key="5">
    <source>
        <dbReference type="EMBL" id="UZP74680.1"/>
    </source>
</evidence>
<gene>
    <name evidence="5" type="ORF">E0F26_07985</name>
</gene>
<proteinExistence type="inferred from homology"/>
<feature type="domain" description="AMP-dependent synthetase/ligase" evidence="3">
    <location>
        <begin position="52"/>
        <end position="427"/>
    </location>
</feature>
<keyword evidence="2" id="KW-0436">Ligase</keyword>
<dbReference type="Gene3D" id="3.30.300.30">
    <property type="match status" value="1"/>
</dbReference>
<reference evidence="5 6" key="1">
    <citation type="submission" date="2019-02" db="EMBL/GenBank/DDBJ databases">
        <title>Halieaceae_genomes.</title>
        <authorList>
            <person name="Li S.-H."/>
        </authorList>
    </citation>
    <scope>NUCLEOTIDE SEQUENCE [LARGE SCALE GENOMIC DNA]</scope>
    <source>
        <strain evidence="5 6">JH123</strain>
    </source>
</reference>
<evidence type="ECO:0000256" key="2">
    <source>
        <dbReference type="ARBA" id="ARBA00022598"/>
    </source>
</evidence>
<dbReference type="InterPro" id="IPR000873">
    <property type="entry name" value="AMP-dep_synth/lig_dom"/>
</dbReference>
<comment type="similarity">
    <text evidence="1">Belongs to the ATP-dependent AMP-binding enzyme family.</text>
</comment>
<dbReference type="EMBL" id="CP036501">
    <property type="protein sequence ID" value="UZP74680.1"/>
    <property type="molecule type" value="Genomic_DNA"/>
</dbReference>
<dbReference type="InterPro" id="IPR020845">
    <property type="entry name" value="AMP-binding_CS"/>
</dbReference>
<dbReference type="PANTHER" id="PTHR24096">
    <property type="entry name" value="LONG-CHAIN-FATTY-ACID--COA LIGASE"/>
    <property type="match status" value="1"/>
</dbReference>
<dbReference type="Pfam" id="PF00501">
    <property type="entry name" value="AMP-binding"/>
    <property type="match status" value="1"/>
</dbReference>
<dbReference type="Gene3D" id="2.30.38.10">
    <property type="entry name" value="Luciferase, Domain 3"/>
    <property type="match status" value="1"/>
</dbReference>